<proteinExistence type="predicted"/>
<dbReference type="InterPro" id="IPR045584">
    <property type="entry name" value="Pilin-like"/>
</dbReference>
<comment type="caution">
    <text evidence="7">The sequence shown here is derived from an EMBL/GenBank/DDBJ whole genome shotgun (WGS) entry which is preliminary data.</text>
</comment>
<keyword evidence="3 6" id="KW-0812">Transmembrane</keyword>
<dbReference type="EMBL" id="JAHJDP010000107">
    <property type="protein sequence ID" value="MBU2692993.1"/>
    <property type="molecule type" value="Genomic_DNA"/>
</dbReference>
<dbReference type="AlphaFoldDB" id="A0A948WER0"/>
<dbReference type="InterPro" id="IPR000983">
    <property type="entry name" value="Bac_GSPG_pilin"/>
</dbReference>
<dbReference type="PANTHER" id="PTHR30093">
    <property type="entry name" value="GENERAL SECRETION PATHWAY PROTEIN G"/>
    <property type="match status" value="1"/>
</dbReference>
<feature type="transmembrane region" description="Helical" evidence="6">
    <location>
        <begin position="20"/>
        <end position="41"/>
    </location>
</feature>
<dbReference type="Pfam" id="PF07963">
    <property type="entry name" value="N_methyl"/>
    <property type="match status" value="1"/>
</dbReference>
<dbReference type="PANTHER" id="PTHR30093:SF44">
    <property type="entry name" value="TYPE II SECRETION SYSTEM CORE PROTEIN G"/>
    <property type="match status" value="1"/>
</dbReference>
<gene>
    <name evidence="7" type="ORF">KJ970_18905</name>
</gene>
<evidence type="ECO:0000256" key="2">
    <source>
        <dbReference type="ARBA" id="ARBA00022481"/>
    </source>
</evidence>
<sequence length="132" mass="14346">MILRQEKWSEQQEQRGFTLVEVMVTVVVIGILTSMAIPNYIRLQERAKTAQCMSNQKNISTAATAYGMDNGIIDASVSCLDLFNAGLISSAIAECPSSENSDNDDYEITFVGGVPVAVTCLIAGPDHLWETN</sequence>
<dbReference type="Proteomes" id="UP000777784">
    <property type="component" value="Unassembled WGS sequence"/>
</dbReference>
<keyword evidence="4 6" id="KW-1133">Transmembrane helix</keyword>
<keyword evidence="5 6" id="KW-0472">Membrane</keyword>
<dbReference type="InterPro" id="IPR012902">
    <property type="entry name" value="N_methyl_site"/>
</dbReference>
<evidence type="ECO:0000256" key="5">
    <source>
        <dbReference type="ARBA" id="ARBA00023136"/>
    </source>
</evidence>
<name>A0A948WER0_UNCEI</name>
<dbReference type="GO" id="GO:0015628">
    <property type="term" value="P:protein secretion by the type II secretion system"/>
    <property type="evidence" value="ECO:0007669"/>
    <property type="project" value="InterPro"/>
</dbReference>
<protein>
    <submittedName>
        <fullName evidence="7">Prepilin-type N-terminal cleavage/methylation domain-containing protein</fullName>
    </submittedName>
</protein>
<dbReference type="SUPFAM" id="SSF54523">
    <property type="entry name" value="Pili subunits"/>
    <property type="match status" value="1"/>
</dbReference>
<evidence type="ECO:0000256" key="4">
    <source>
        <dbReference type="ARBA" id="ARBA00022989"/>
    </source>
</evidence>
<evidence type="ECO:0000256" key="6">
    <source>
        <dbReference type="SAM" id="Phobius"/>
    </source>
</evidence>
<evidence type="ECO:0000313" key="8">
    <source>
        <dbReference type="Proteomes" id="UP000777784"/>
    </source>
</evidence>
<dbReference type="PRINTS" id="PR00813">
    <property type="entry name" value="BCTERIALGSPG"/>
</dbReference>
<dbReference type="NCBIfam" id="TIGR02532">
    <property type="entry name" value="IV_pilin_GFxxxE"/>
    <property type="match status" value="1"/>
</dbReference>
<keyword evidence="2" id="KW-0488">Methylation</keyword>
<dbReference type="GO" id="GO:0016020">
    <property type="term" value="C:membrane"/>
    <property type="evidence" value="ECO:0007669"/>
    <property type="project" value="UniProtKB-SubCell"/>
</dbReference>
<accession>A0A948WER0</accession>
<dbReference type="GO" id="GO:0015627">
    <property type="term" value="C:type II protein secretion system complex"/>
    <property type="evidence" value="ECO:0007669"/>
    <property type="project" value="InterPro"/>
</dbReference>
<evidence type="ECO:0000256" key="1">
    <source>
        <dbReference type="ARBA" id="ARBA00004167"/>
    </source>
</evidence>
<dbReference type="Gene3D" id="3.30.700.10">
    <property type="entry name" value="Glycoprotein, Type 4 Pilin"/>
    <property type="match status" value="1"/>
</dbReference>
<organism evidence="7 8">
    <name type="scientific">Eiseniibacteriota bacterium</name>
    <dbReference type="NCBI Taxonomy" id="2212470"/>
    <lineage>
        <taxon>Bacteria</taxon>
        <taxon>Candidatus Eiseniibacteriota</taxon>
    </lineage>
</organism>
<evidence type="ECO:0000313" key="7">
    <source>
        <dbReference type="EMBL" id="MBU2692993.1"/>
    </source>
</evidence>
<reference evidence="7" key="1">
    <citation type="submission" date="2021-05" db="EMBL/GenBank/DDBJ databases">
        <title>Energy efficiency and biological interactions define the core microbiome of deep oligotrophic groundwater.</title>
        <authorList>
            <person name="Mehrshad M."/>
            <person name="Lopez-Fernandez M."/>
            <person name="Bell E."/>
            <person name="Bernier-Latmani R."/>
            <person name="Bertilsson S."/>
            <person name="Dopson M."/>
        </authorList>
    </citation>
    <scope>NUCLEOTIDE SEQUENCE</scope>
    <source>
        <strain evidence="7">Modern_marine.mb.64</strain>
    </source>
</reference>
<comment type="subcellular location">
    <subcellularLocation>
        <location evidence="1">Membrane</location>
        <topology evidence="1">Single-pass membrane protein</topology>
    </subcellularLocation>
</comment>
<evidence type="ECO:0000256" key="3">
    <source>
        <dbReference type="ARBA" id="ARBA00022692"/>
    </source>
</evidence>
<dbReference type="PROSITE" id="PS00409">
    <property type="entry name" value="PROKAR_NTER_METHYL"/>
    <property type="match status" value="1"/>
</dbReference>